<dbReference type="EMBL" id="CAKLCB010000151">
    <property type="protein sequence ID" value="CAH0515992.1"/>
    <property type="molecule type" value="Genomic_DNA"/>
</dbReference>
<name>A0ABN8CSN4_9STRA</name>
<keyword evidence="4" id="KW-0539">Nucleus</keyword>
<proteinExistence type="predicted"/>
<comment type="caution">
    <text evidence="6">The sequence shown here is derived from an EMBL/GenBank/DDBJ whole genome shotgun (WGS) entry which is preliminary data.</text>
</comment>
<evidence type="ECO:0000256" key="3">
    <source>
        <dbReference type="ARBA" id="ARBA00022490"/>
    </source>
</evidence>
<comment type="subcellular location">
    <subcellularLocation>
        <location evidence="2">Cytoplasm</location>
    </subcellularLocation>
    <subcellularLocation>
        <location evidence="1">Nucleus</location>
    </subcellularLocation>
</comment>
<protein>
    <recommendedName>
        <fullName evidence="5">CDAN1-interacting nuclease 1</fullName>
    </recommendedName>
</protein>
<evidence type="ECO:0000313" key="6">
    <source>
        <dbReference type="EMBL" id="CAH0515992.1"/>
    </source>
</evidence>
<gene>
    <name evidence="6" type="ORF">PBS001_LOCUS2678</name>
</gene>
<accession>A0ABN8CSN4</accession>
<organism evidence="6 7">
    <name type="scientific">Peronospora belbahrii</name>
    <dbReference type="NCBI Taxonomy" id="622444"/>
    <lineage>
        <taxon>Eukaryota</taxon>
        <taxon>Sar</taxon>
        <taxon>Stramenopiles</taxon>
        <taxon>Oomycota</taxon>
        <taxon>Peronosporomycetes</taxon>
        <taxon>Peronosporales</taxon>
        <taxon>Peronosporaceae</taxon>
        <taxon>Peronospora</taxon>
    </lineage>
</organism>
<keyword evidence="7" id="KW-1185">Reference proteome</keyword>
<evidence type="ECO:0000256" key="1">
    <source>
        <dbReference type="ARBA" id="ARBA00004123"/>
    </source>
</evidence>
<evidence type="ECO:0000256" key="2">
    <source>
        <dbReference type="ARBA" id="ARBA00004496"/>
    </source>
</evidence>
<dbReference type="InterPro" id="IPR029404">
    <property type="entry name" value="CDIN1"/>
</dbReference>
<keyword evidence="3" id="KW-0963">Cytoplasm</keyword>
<evidence type="ECO:0000313" key="7">
    <source>
        <dbReference type="Proteomes" id="UP001158986"/>
    </source>
</evidence>
<dbReference type="Proteomes" id="UP001158986">
    <property type="component" value="Unassembled WGS sequence"/>
</dbReference>
<reference evidence="6 7" key="1">
    <citation type="submission" date="2021-11" db="EMBL/GenBank/DDBJ databases">
        <authorList>
            <person name="Islam A."/>
            <person name="Islam S."/>
            <person name="Flora M.S."/>
            <person name="Rahman M."/>
            <person name="Ziaur R.M."/>
            <person name="Epstein J.H."/>
            <person name="Hassan M."/>
            <person name="Klassen M."/>
            <person name="Woodard K."/>
            <person name="Webb A."/>
            <person name="Webby R.J."/>
            <person name="El Zowalaty M.E."/>
        </authorList>
    </citation>
    <scope>NUCLEOTIDE SEQUENCE [LARGE SCALE GENOMIC DNA]</scope>
    <source>
        <strain evidence="6">Pbs1</strain>
    </source>
</reference>
<dbReference type="Pfam" id="PF14811">
    <property type="entry name" value="TPD"/>
    <property type="match status" value="1"/>
</dbReference>
<dbReference type="PANTHER" id="PTHR31661:SF1">
    <property type="entry name" value="CDAN1-INTERACTING NUCLEASE 1"/>
    <property type="match status" value="1"/>
</dbReference>
<sequence length="202" mass="23011">MGEKQYQRICSLDEFSSSSELTVTKKTFSVIKSMMDNKILVDPRPNRRGLSKEKYTRVMQEIRECIEKDLVFEIEDMLREKGLFKTPDVRLLLSIGVKDSNTGQLHVITWTDSKAICVAAARIVNRYGPGMVIYWFGYVAQLSFNGGIFITDSFPSHILLPGDFDPVASVTKFREGVEVKLQPAKIQTDFDNDWILITTCEL</sequence>
<evidence type="ECO:0000256" key="4">
    <source>
        <dbReference type="ARBA" id="ARBA00023242"/>
    </source>
</evidence>
<dbReference type="PANTHER" id="PTHR31661">
    <property type="entry name" value="SIMILAR TO CDNA SEQUENCE BC052040"/>
    <property type="match status" value="1"/>
</dbReference>
<evidence type="ECO:0000256" key="5">
    <source>
        <dbReference type="ARBA" id="ARBA00023480"/>
    </source>
</evidence>